<dbReference type="Proteomes" id="UP000827724">
    <property type="component" value="Unassembled WGS sequence"/>
</dbReference>
<reference evidence="1" key="1">
    <citation type="submission" date="2021-08" db="EMBL/GenBank/DDBJ databases">
        <title>Chromosome-Level Trichoderma cornu-damae using Hi-C Data.</title>
        <authorList>
            <person name="Kim C.S."/>
        </authorList>
    </citation>
    <scope>NUCLEOTIDE SEQUENCE</scope>
    <source>
        <strain evidence="1">KA19-0412C</strain>
    </source>
</reference>
<dbReference type="AlphaFoldDB" id="A0A9P8QPB1"/>
<protein>
    <submittedName>
        <fullName evidence="1">Salicylate hydroxylase</fullName>
    </submittedName>
</protein>
<dbReference type="EMBL" id="JAIWOZ010000002">
    <property type="protein sequence ID" value="KAH6609070.1"/>
    <property type="molecule type" value="Genomic_DNA"/>
</dbReference>
<sequence length="149" mass="16730">MELETKPAEPTIIIYERDAQDVAPERETYTLSLTGFDSSAGLAAETRPWDQIARNDVRQVFHHAFDLGHQCVLHWGSQCVSATQLLDSRLRVRMICGNAARESEQDCDLLIAADGANSKLRRSLRPDDRLCCNGAVFKRAARQLRCKLS</sequence>
<accession>A0A9P8QPB1</accession>
<evidence type="ECO:0000313" key="1">
    <source>
        <dbReference type="EMBL" id="KAH6609070.1"/>
    </source>
</evidence>
<evidence type="ECO:0000313" key="2">
    <source>
        <dbReference type="Proteomes" id="UP000827724"/>
    </source>
</evidence>
<comment type="caution">
    <text evidence="1">The sequence shown here is derived from an EMBL/GenBank/DDBJ whole genome shotgun (WGS) entry which is preliminary data.</text>
</comment>
<gene>
    <name evidence="1" type="ORF">Trco_002416</name>
</gene>
<dbReference type="SUPFAM" id="SSF51905">
    <property type="entry name" value="FAD/NAD(P)-binding domain"/>
    <property type="match status" value="1"/>
</dbReference>
<organism evidence="1 2">
    <name type="scientific">Trichoderma cornu-damae</name>
    <dbReference type="NCBI Taxonomy" id="654480"/>
    <lineage>
        <taxon>Eukaryota</taxon>
        <taxon>Fungi</taxon>
        <taxon>Dikarya</taxon>
        <taxon>Ascomycota</taxon>
        <taxon>Pezizomycotina</taxon>
        <taxon>Sordariomycetes</taxon>
        <taxon>Hypocreomycetidae</taxon>
        <taxon>Hypocreales</taxon>
        <taxon>Hypocreaceae</taxon>
        <taxon>Trichoderma</taxon>
    </lineage>
</organism>
<dbReference type="Gene3D" id="3.50.50.60">
    <property type="entry name" value="FAD/NAD(P)-binding domain"/>
    <property type="match status" value="1"/>
</dbReference>
<keyword evidence="2" id="KW-1185">Reference proteome</keyword>
<proteinExistence type="predicted"/>
<dbReference type="InterPro" id="IPR036188">
    <property type="entry name" value="FAD/NAD-bd_sf"/>
</dbReference>
<dbReference type="OrthoDB" id="655030at2759"/>
<name>A0A9P8QPB1_9HYPO</name>